<comment type="caution">
    <text evidence="1">The sequence shown here is derived from an EMBL/GenBank/DDBJ whole genome shotgun (WGS) entry which is preliminary data.</text>
</comment>
<sequence length="108" mass="11897">MILLLTALPLQAMAEEWQALAGQQIANALAFRTLGFPDGVIQDFAADGILRRDGTTGRWRVTATQYCAAWPPDFGWTCYSVEREARGLDIRFTGEGGSVTVGRYIDLQ</sequence>
<dbReference type="Proteomes" id="UP000248975">
    <property type="component" value="Unassembled WGS sequence"/>
</dbReference>
<evidence type="ECO:0000313" key="1">
    <source>
        <dbReference type="EMBL" id="PZQ99777.1"/>
    </source>
</evidence>
<accession>A0A2W5TUQ2</accession>
<organism evidence="1 2">
    <name type="scientific">Cereibacter sphaeroides</name>
    <name type="common">Rhodobacter sphaeroides</name>
    <dbReference type="NCBI Taxonomy" id="1063"/>
    <lineage>
        <taxon>Bacteria</taxon>
        <taxon>Pseudomonadati</taxon>
        <taxon>Pseudomonadota</taxon>
        <taxon>Alphaproteobacteria</taxon>
        <taxon>Rhodobacterales</taxon>
        <taxon>Paracoccaceae</taxon>
        <taxon>Cereibacter</taxon>
    </lineage>
</organism>
<reference evidence="1 2" key="1">
    <citation type="submission" date="2017-08" db="EMBL/GenBank/DDBJ databases">
        <title>Infants hospitalized years apart are colonized by the same room-sourced microbial strains.</title>
        <authorList>
            <person name="Brooks B."/>
            <person name="Olm M.R."/>
            <person name="Firek B.A."/>
            <person name="Baker R."/>
            <person name="Thomas B.C."/>
            <person name="Morowitz M.J."/>
            <person name="Banfield J.F."/>
        </authorList>
    </citation>
    <scope>NUCLEOTIDE SEQUENCE [LARGE SCALE GENOMIC DNA]</scope>
    <source>
        <strain evidence="1">S2_003_000_R2_11</strain>
    </source>
</reference>
<gene>
    <name evidence="1" type="ORF">DI533_03780</name>
</gene>
<protein>
    <submittedName>
        <fullName evidence="1">Uncharacterized protein</fullName>
    </submittedName>
</protein>
<dbReference type="EMBL" id="QFQS01000001">
    <property type="protein sequence ID" value="PZQ99777.1"/>
    <property type="molecule type" value="Genomic_DNA"/>
</dbReference>
<proteinExistence type="predicted"/>
<evidence type="ECO:0000313" key="2">
    <source>
        <dbReference type="Proteomes" id="UP000248975"/>
    </source>
</evidence>
<name>A0A2W5TUQ2_CERSP</name>
<dbReference type="AlphaFoldDB" id="A0A2W5TUQ2"/>